<dbReference type="InterPro" id="IPR011053">
    <property type="entry name" value="Single_hybrid_motif"/>
</dbReference>
<dbReference type="EMBL" id="QFLI01000015">
    <property type="protein sequence ID" value="PXX95453.1"/>
    <property type="molecule type" value="Genomic_DNA"/>
</dbReference>
<sequence length="434" mass="47833">MSSFEILMPKMGESVQEATITKMFVKLNDQVEEDDVLFEIATDKVDSEIPSPVEGKIVEIRFKEDDLVPVGEVVAVIAMGDADDVADSPVEEQSAKEEVLVEETVVEEVVDDFKSESGRFYSPLVKSIAKNENISIQELDSIQGKGKDGRVQKQDVLNYLSQRNGSVTAPVEQAMQEVQAPKPAAQQIEKPKVSMSVGAQDQIVEMDRMRRIIADHMVMSKQTSPHVTAMVEADVTDMVNWRSKVKDEFFKKEKTKLTFMPIIIEAVAKALREFPGINASVDGYNVILKKDINIGVAVALPSNNLIVPVIKNADHKNLIGLANDMNQLADDARNNNLNPDDIQGGTFTISNFGSFKNVMGTPIINQPQVAILAVGTIEKKPAVMETPAGDVIVPRQKMFLSLSYDHRVVDGALGGAFLRKIADYLEEFDINRSI</sequence>
<dbReference type="InterPro" id="IPR000089">
    <property type="entry name" value="Biotin_lipoyl"/>
</dbReference>
<keyword evidence="6 7" id="KW-0012">Acyltransferase</keyword>
<dbReference type="FunFam" id="3.30.559.10:FF:000007">
    <property type="entry name" value="Dihydrolipoamide acetyltransferase component of pyruvate dehydrogenase complex"/>
    <property type="match status" value="1"/>
</dbReference>
<dbReference type="InterPro" id="IPR003016">
    <property type="entry name" value="2-oxoA_DH_lipoyl-BS"/>
</dbReference>
<dbReference type="InterPro" id="IPR001078">
    <property type="entry name" value="2-oxoacid_DH_actylTfrase"/>
</dbReference>
<dbReference type="PROSITE" id="PS00189">
    <property type="entry name" value="LIPOYL"/>
    <property type="match status" value="1"/>
</dbReference>
<dbReference type="GO" id="GO:0016407">
    <property type="term" value="F:acetyltransferase activity"/>
    <property type="evidence" value="ECO:0007669"/>
    <property type="project" value="TreeGrafter"/>
</dbReference>
<dbReference type="SUPFAM" id="SSF52777">
    <property type="entry name" value="CoA-dependent acyltransferases"/>
    <property type="match status" value="1"/>
</dbReference>
<evidence type="ECO:0000256" key="3">
    <source>
        <dbReference type="ARBA" id="ARBA00011484"/>
    </source>
</evidence>
<evidence type="ECO:0000256" key="5">
    <source>
        <dbReference type="ARBA" id="ARBA00022823"/>
    </source>
</evidence>
<comment type="similarity">
    <text evidence="2 7">Belongs to the 2-oxoacid dehydrogenase family.</text>
</comment>
<dbReference type="AlphaFoldDB" id="A0A2V3ZQM3"/>
<dbReference type="GO" id="GO:0005737">
    <property type="term" value="C:cytoplasm"/>
    <property type="evidence" value="ECO:0007669"/>
    <property type="project" value="TreeGrafter"/>
</dbReference>
<feature type="domain" description="Peripheral subunit-binding (PSBD)" evidence="9">
    <location>
        <begin position="120"/>
        <end position="160"/>
    </location>
</feature>
<dbReference type="InterPro" id="IPR004167">
    <property type="entry name" value="PSBD"/>
</dbReference>
<dbReference type="Gene3D" id="4.10.320.10">
    <property type="entry name" value="E3-binding domain"/>
    <property type="match status" value="1"/>
</dbReference>
<dbReference type="PROSITE" id="PS50968">
    <property type="entry name" value="BIOTINYL_LIPOYL"/>
    <property type="match status" value="1"/>
</dbReference>
<dbReference type="CDD" id="cd06849">
    <property type="entry name" value="lipoyl_domain"/>
    <property type="match status" value="1"/>
</dbReference>
<evidence type="ECO:0000259" key="9">
    <source>
        <dbReference type="PROSITE" id="PS51826"/>
    </source>
</evidence>
<dbReference type="PANTHER" id="PTHR43178:SF5">
    <property type="entry name" value="LIPOAMIDE ACYLTRANSFERASE COMPONENT OF BRANCHED-CHAIN ALPHA-KETO ACID DEHYDROGENASE COMPLEX, MITOCHONDRIAL"/>
    <property type="match status" value="1"/>
</dbReference>
<dbReference type="SUPFAM" id="SSF47005">
    <property type="entry name" value="Peripheral subunit-binding domain of 2-oxo acid dehydrogenase complex"/>
    <property type="match status" value="1"/>
</dbReference>
<dbReference type="RefSeq" id="WP_110363867.1">
    <property type="nucleotide sequence ID" value="NZ_QFLI01000015.1"/>
</dbReference>
<evidence type="ECO:0000256" key="4">
    <source>
        <dbReference type="ARBA" id="ARBA00022679"/>
    </source>
</evidence>
<reference evidence="10 11" key="1">
    <citation type="submission" date="2018-05" db="EMBL/GenBank/DDBJ databases">
        <title>Marinifilum breve JC075T sp. nov., a marine bacterium isolated from Yongle Blue Hole in the South China Sea.</title>
        <authorList>
            <person name="Fu T."/>
        </authorList>
    </citation>
    <scope>NUCLEOTIDE SEQUENCE [LARGE SCALE GENOMIC DNA]</scope>
    <source>
        <strain evidence="10 11">JC075</strain>
    </source>
</reference>
<dbReference type="Pfam" id="PF02817">
    <property type="entry name" value="E3_binding"/>
    <property type="match status" value="1"/>
</dbReference>
<evidence type="ECO:0000259" key="8">
    <source>
        <dbReference type="PROSITE" id="PS50968"/>
    </source>
</evidence>
<proteinExistence type="inferred from homology"/>
<dbReference type="PROSITE" id="PS51826">
    <property type="entry name" value="PSBD"/>
    <property type="match status" value="1"/>
</dbReference>
<keyword evidence="11" id="KW-1185">Reference proteome</keyword>
<dbReference type="SUPFAM" id="SSF51230">
    <property type="entry name" value="Single hybrid motif"/>
    <property type="match status" value="1"/>
</dbReference>
<dbReference type="EC" id="2.3.1.-" evidence="7"/>
<gene>
    <name evidence="10" type="ORF">DF185_22315</name>
</gene>
<dbReference type="GO" id="GO:0031405">
    <property type="term" value="F:lipoic acid binding"/>
    <property type="evidence" value="ECO:0007669"/>
    <property type="project" value="TreeGrafter"/>
</dbReference>
<dbReference type="Gene3D" id="2.40.50.100">
    <property type="match status" value="1"/>
</dbReference>
<name>A0A2V3ZQM3_9BACT</name>
<evidence type="ECO:0000313" key="11">
    <source>
        <dbReference type="Proteomes" id="UP000248079"/>
    </source>
</evidence>
<dbReference type="InterPro" id="IPR036625">
    <property type="entry name" value="E3-bd_dom_sf"/>
</dbReference>
<comment type="caution">
    <text evidence="10">The sequence shown here is derived from an EMBL/GenBank/DDBJ whole genome shotgun (WGS) entry which is preliminary data.</text>
</comment>
<dbReference type="OrthoDB" id="9805770at2"/>
<evidence type="ECO:0000313" key="10">
    <source>
        <dbReference type="EMBL" id="PXX95453.1"/>
    </source>
</evidence>
<evidence type="ECO:0000256" key="7">
    <source>
        <dbReference type="RuleBase" id="RU003423"/>
    </source>
</evidence>
<dbReference type="InterPro" id="IPR050743">
    <property type="entry name" value="2-oxoacid_DH_E2_comp"/>
</dbReference>
<comment type="subunit">
    <text evidence="3">Forms a 24-polypeptide structural core with octahedral symmetry.</text>
</comment>
<organism evidence="10 11">
    <name type="scientific">Marinifilum breve</name>
    <dbReference type="NCBI Taxonomy" id="2184082"/>
    <lineage>
        <taxon>Bacteria</taxon>
        <taxon>Pseudomonadati</taxon>
        <taxon>Bacteroidota</taxon>
        <taxon>Bacteroidia</taxon>
        <taxon>Marinilabiliales</taxon>
        <taxon>Marinifilaceae</taxon>
    </lineage>
</organism>
<evidence type="ECO:0000256" key="6">
    <source>
        <dbReference type="ARBA" id="ARBA00023315"/>
    </source>
</evidence>
<dbReference type="Pfam" id="PF00364">
    <property type="entry name" value="Biotin_lipoyl"/>
    <property type="match status" value="1"/>
</dbReference>
<comment type="cofactor">
    <cofactor evidence="1 7">
        <name>(R)-lipoate</name>
        <dbReference type="ChEBI" id="CHEBI:83088"/>
    </cofactor>
</comment>
<keyword evidence="4 7" id="KW-0808">Transferase</keyword>
<evidence type="ECO:0000256" key="2">
    <source>
        <dbReference type="ARBA" id="ARBA00007317"/>
    </source>
</evidence>
<dbReference type="InterPro" id="IPR023213">
    <property type="entry name" value="CAT-like_dom_sf"/>
</dbReference>
<dbReference type="Pfam" id="PF00198">
    <property type="entry name" value="2-oxoacid_dh"/>
    <property type="match status" value="1"/>
</dbReference>
<protein>
    <recommendedName>
        <fullName evidence="7">Dihydrolipoamide acetyltransferase component of pyruvate dehydrogenase complex</fullName>
        <ecNumber evidence="7">2.3.1.-</ecNumber>
    </recommendedName>
</protein>
<dbReference type="Proteomes" id="UP000248079">
    <property type="component" value="Unassembled WGS sequence"/>
</dbReference>
<keyword evidence="5 7" id="KW-0450">Lipoyl</keyword>
<dbReference type="PANTHER" id="PTHR43178">
    <property type="entry name" value="DIHYDROLIPOAMIDE ACETYLTRANSFERASE COMPONENT OF PYRUVATE DEHYDROGENASE COMPLEX"/>
    <property type="match status" value="1"/>
</dbReference>
<feature type="domain" description="Lipoyl-binding" evidence="8">
    <location>
        <begin position="3"/>
        <end position="78"/>
    </location>
</feature>
<dbReference type="Gene3D" id="3.30.559.10">
    <property type="entry name" value="Chloramphenicol acetyltransferase-like domain"/>
    <property type="match status" value="1"/>
</dbReference>
<evidence type="ECO:0000256" key="1">
    <source>
        <dbReference type="ARBA" id="ARBA00001938"/>
    </source>
</evidence>
<accession>A0A2V3ZQM3</accession>